<keyword evidence="4 6" id="KW-1015">Disulfide bond</keyword>
<dbReference type="SMART" id="SM00329">
    <property type="entry name" value="BPI2"/>
    <property type="match status" value="1"/>
</dbReference>
<feature type="signal peptide" evidence="7">
    <location>
        <begin position="1"/>
        <end position="20"/>
    </location>
</feature>
<dbReference type="InterPro" id="IPR030675">
    <property type="entry name" value="BPI/LBP"/>
</dbReference>
<dbReference type="FunFam" id="3.15.20.10:FF:000001">
    <property type="entry name" value="Phospholipid transfer protein"/>
    <property type="match status" value="1"/>
</dbReference>
<evidence type="ECO:0000256" key="2">
    <source>
        <dbReference type="ARBA" id="ARBA00007292"/>
    </source>
</evidence>
<keyword evidence="3" id="KW-0964">Secreted</keyword>
<evidence type="ECO:0000256" key="6">
    <source>
        <dbReference type="PIRSR" id="PIRSR002417-50"/>
    </source>
</evidence>
<evidence type="ECO:0000313" key="11">
    <source>
        <dbReference type="Proteomes" id="UP000735302"/>
    </source>
</evidence>
<keyword evidence="11" id="KW-1185">Reference proteome</keyword>
<protein>
    <submittedName>
        <fullName evidence="10">Bactericidal permeability increasing protein</fullName>
    </submittedName>
</protein>
<feature type="disulfide bond" evidence="6">
    <location>
        <begin position="154"/>
        <end position="193"/>
    </location>
</feature>
<evidence type="ECO:0000256" key="5">
    <source>
        <dbReference type="ARBA" id="ARBA00023180"/>
    </source>
</evidence>
<keyword evidence="5" id="KW-0325">Glycoprotein</keyword>
<evidence type="ECO:0000259" key="9">
    <source>
        <dbReference type="SMART" id="SM00329"/>
    </source>
</evidence>
<feature type="domain" description="Lipid-binding serum glycoprotein N-terminal" evidence="8">
    <location>
        <begin position="28"/>
        <end position="251"/>
    </location>
</feature>
<feature type="domain" description="Lipid-binding serum glycoprotein C-terminal" evidence="9">
    <location>
        <begin position="266"/>
        <end position="473"/>
    </location>
</feature>
<evidence type="ECO:0000256" key="1">
    <source>
        <dbReference type="ARBA" id="ARBA00004613"/>
    </source>
</evidence>
<dbReference type="PANTHER" id="PTHR10504:SF131">
    <property type="entry name" value="BPI2 DOMAIN-CONTAINING PROTEIN"/>
    <property type="match status" value="1"/>
</dbReference>
<feature type="chain" id="PRO_5043819926" evidence="7">
    <location>
        <begin position="21"/>
        <end position="495"/>
    </location>
</feature>
<dbReference type="FunFam" id="3.15.10.10:FF:000001">
    <property type="entry name" value="phospholipid transfer protein-like"/>
    <property type="match status" value="1"/>
</dbReference>
<dbReference type="Gene3D" id="3.15.20.10">
    <property type="entry name" value="Bactericidal permeability-increasing protein, domain 2"/>
    <property type="match status" value="1"/>
</dbReference>
<dbReference type="InterPro" id="IPR017943">
    <property type="entry name" value="Bactericidal_perm-incr_a/b_dom"/>
</dbReference>
<organism evidence="10 11">
    <name type="scientific">Plakobranchus ocellatus</name>
    <dbReference type="NCBI Taxonomy" id="259542"/>
    <lineage>
        <taxon>Eukaryota</taxon>
        <taxon>Metazoa</taxon>
        <taxon>Spiralia</taxon>
        <taxon>Lophotrochozoa</taxon>
        <taxon>Mollusca</taxon>
        <taxon>Gastropoda</taxon>
        <taxon>Heterobranchia</taxon>
        <taxon>Euthyneura</taxon>
        <taxon>Panpulmonata</taxon>
        <taxon>Sacoglossa</taxon>
        <taxon>Placobranchoidea</taxon>
        <taxon>Plakobranchidae</taxon>
        <taxon>Plakobranchus</taxon>
    </lineage>
</organism>
<comment type="caution">
    <text evidence="10">The sequence shown here is derived from an EMBL/GenBank/DDBJ whole genome shotgun (WGS) entry which is preliminary data.</text>
</comment>
<dbReference type="PIRSF" id="PIRSF002417">
    <property type="entry name" value="Lipid_binding_protein"/>
    <property type="match status" value="1"/>
</dbReference>
<comment type="similarity">
    <text evidence="2">Belongs to the BPI/LBP/Plunc superfamily. BPI/LBP family.</text>
</comment>
<dbReference type="GO" id="GO:0005615">
    <property type="term" value="C:extracellular space"/>
    <property type="evidence" value="ECO:0007669"/>
    <property type="project" value="InterPro"/>
</dbReference>
<dbReference type="Gene3D" id="3.15.10.10">
    <property type="entry name" value="Bactericidal permeability-increasing protein, domain 1"/>
    <property type="match status" value="1"/>
</dbReference>
<dbReference type="InterPro" id="IPR001124">
    <property type="entry name" value="Lipid-bd_serum_glycop_C"/>
</dbReference>
<dbReference type="GO" id="GO:0008289">
    <property type="term" value="F:lipid binding"/>
    <property type="evidence" value="ECO:0007669"/>
    <property type="project" value="InterPro"/>
</dbReference>
<reference evidence="10 11" key="1">
    <citation type="journal article" date="2021" name="Elife">
        <title>Chloroplast acquisition without the gene transfer in kleptoplastic sea slugs, Plakobranchus ocellatus.</title>
        <authorList>
            <person name="Maeda T."/>
            <person name="Takahashi S."/>
            <person name="Yoshida T."/>
            <person name="Shimamura S."/>
            <person name="Takaki Y."/>
            <person name="Nagai Y."/>
            <person name="Toyoda A."/>
            <person name="Suzuki Y."/>
            <person name="Arimoto A."/>
            <person name="Ishii H."/>
            <person name="Satoh N."/>
            <person name="Nishiyama T."/>
            <person name="Hasebe M."/>
            <person name="Maruyama T."/>
            <person name="Minagawa J."/>
            <person name="Obokata J."/>
            <person name="Shigenobu S."/>
        </authorList>
    </citation>
    <scope>NUCLEOTIDE SEQUENCE [LARGE SCALE GENOMIC DNA]</scope>
</reference>
<dbReference type="Proteomes" id="UP000735302">
    <property type="component" value="Unassembled WGS sequence"/>
</dbReference>
<accession>A0AAV4BML3</accession>
<dbReference type="Pfam" id="PF01273">
    <property type="entry name" value="LBP_BPI_CETP"/>
    <property type="match status" value="1"/>
</dbReference>
<dbReference type="InterPro" id="IPR017942">
    <property type="entry name" value="Lipid-bd_serum_glycop_N"/>
</dbReference>
<proteinExistence type="inferred from homology"/>
<dbReference type="EMBL" id="BLXT01005191">
    <property type="protein sequence ID" value="GFO20660.1"/>
    <property type="molecule type" value="Genomic_DNA"/>
</dbReference>
<sequence length="495" mass="54160">MKIFLIVLLCLLVFTGLCGATNPGVKVRVTKNGVNYANQVAHQKIVQQLQTLSIPDQSGKDGHISYTLTNIRVQGVTPPASSISLVPDKGGITWALSNFGIAIHADWRVKYKKAWIHISDSGSVDVSLSGVNLVETASFGIDKTGRPSIASSGCSDSIGGVDVHFHGGSAFILNLFRHTVENKIKDMLQPKICDEVVQVINNDAAKSLATMDVTVEIAKRFLLDYRLVAAPAITTDYFEILDKGEVFWEADVKESPFSPSPIPALADNSRMVYIWVTEYTPNTFFYQAQTHGYLKYNVTKDDLPDDQSSYLNTTCPFKCIGTIIPQIGKLYPNSTVELRLHSQALPKATASNKTLTAALSTIMDLYAHTPDRKVPFLATLNVNVSLTLKPSIKDEKLNAVISDHSFKLSVLKSAIGQLNPTLLNIVLGGVMDFVVIPKLNKIAAKGVQLPMVGGVQFNNTELILQEGNLLIGTDLQYKVDNTLRFKVEPYQIHTA</sequence>
<dbReference type="SUPFAM" id="SSF55394">
    <property type="entry name" value="Bactericidal permeability-increasing protein, BPI"/>
    <property type="match status" value="2"/>
</dbReference>
<evidence type="ECO:0000313" key="10">
    <source>
        <dbReference type="EMBL" id="GFO20660.1"/>
    </source>
</evidence>
<evidence type="ECO:0000259" key="8">
    <source>
        <dbReference type="SMART" id="SM00328"/>
    </source>
</evidence>
<gene>
    <name evidence="10" type="ORF">PoB_004716500</name>
</gene>
<evidence type="ECO:0000256" key="4">
    <source>
        <dbReference type="ARBA" id="ARBA00023157"/>
    </source>
</evidence>
<dbReference type="PANTHER" id="PTHR10504">
    <property type="entry name" value="BACTERICIDAL PERMEABILITY-INCREASING BPI PROTEIN-RELATED"/>
    <property type="match status" value="1"/>
</dbReference>
<keyword evidence="7" id="KW-0732">Signal</keyword>
<evidence type="ECO:0000256" key="7">
    <source>
        <dbReference type="SAM" id="SignalP"/>
    </source>
</evidence>
<dbReference type="InterPro" id="IPR032942">
    <property type="entry name" value="BPI/LBP/Plunc"/>
</dbReference>
<dbReference type="SMART" id="SM00328">
    <property type="entry name" value="BPI1"/>
    <property type="match status" value="1"/>
</dbReference>
<name>A0AAV4BML3_9GAST</name>
<evidence type="ECO:0000256" key="3">
    <source>
        <dbReference type="ARBA" id="ARBA00022525"/>
    </source>
</evidence>
<comment type="subcellular location">
    <subcellularLocation>
        <location evidence="1">Secreted</location>
    </subcellularLocation>
</comment>
<dbReference type="AlphaFoldDB" id="A0AAV4BML3"/>
<dbReference type="Pfam" id="PF02886">
    <property type="entry name" value="LBP_BPI_CETP_C"/>
    <property type="match status" value="1"/>
</dbReference>